<accession>A0ABR0NMK0</accession>
<dbReference type="EMBL" id="JARKNE010000009">
    <property type="protein sequence ID" value="KAK5802166.1"/>
    <property type="molecule type" value="Genomic_DNA"/>
</dbReference>
<comment type="caution">
    <text evidence="2">The sequence shown here is derived from an EMBL/GenBank/DDBJ whole genome shotgun (WGS) entry which is preliminary data.</text>
</comment>
<feature type="compositionally biased region" description="Polar residues" evidence="1">
    <location>
        <begin position="35"/>
        <end position="49"/>
    </location>
</feature>
<protein>
    <submittedName>
        <fullName evidence="2">Uncharacterized protein</fullName>
    </submittedName>
</protein>
<sequence>MLLSTTGEREVNSGVKEPCTELGESSDACAKNGESCESSRTSDTNSSLGSEEVLRADFEDEEGLMDEIFELFPRVEHRVYARHLYSNWMKENIGDLQQAFWGACKSYITVDFEDNINKIDRIKHSAKWPCSCRRWDLTSIPCSPAVATILWKKSYTSDFVYKGFKKYV</sequence>
<reference evidence="2 3" key="1">
    <citation type="submission" date="2023-03" db="EMBL/GenBank/DDBJ databases">
        <title>WGS of Gossypium arboreum.</title>
        <authorList>
            <person name="Yu D."/>
        </authorList>
    </citation>
    <scope>NUCLEOTIDE SEQUENCE [LARGE SCALE GENOMIC DNA]</scope>
    <source>
        <tissue evidence="2">Leaf</tissue>
    </source>
</reference>
<name>A0ABR0NMK0_GOSAR</name>
<dbReference type="PANTHER" id="PTHR31973:SF197">
    <property type="entry name" value="SWIM-TYPE DOMAIN-CONTAINING PROTEIN"/>
    <property type="match status" value="1"/>
</dbReference>
<gene>
    <name evidence="2" type="ORF">PVK06_029749</name>
</gene>
<evidence type="ECO:0000256" key="1">
    <source>
        <dbReference type="SAM" id="MobiDB-lite"/>
    </source>
</evidence>
<dbReference type="PANTHER" id="PTHR31973">
    <property type="entry name" value="POLYPROTEIN, PUTATIVE-RELATED"/>
    <property type="match status" value="1"/>
</dbReference>
<evidence type="ECO:0000313" key="2">
    <source>
        <dbReference type="EMBL" id="KAK5802166.1"/>
    </source>
</evidence>
<evidence type="ECO:0000313" key="3">
    <source>
        <dbReference type="Proteomes" id="UP001358586"/>
    </source>
</evidence>
<keyword evidence="3" id="KW-1185">Reference proteome</keyword>
<feature type="region of interest" description="Disordered" evidence="1">
    <location>
        <begin position="1"/>
        <end position="51"/>
    </location>
</feature>
<proteinExistence type="predicted"/>
<organism evidence="2 3">
    <name type="scientific">Gossypium arboreum</name>
    <name type="common">Tree cotton</name>
    <name type="synonym">Gossypium nanking</name>
    <dbReference type="NCBI Taxonomy" id="29729"/>
    <lineage>
        <taxon>Eukaryota</taxon>
        <taxon>Viridiplantae</taxon>
        <taxon>Streptophyta</taxon>
        <taxon>Embryophyta</taxon>
        <taxon>Tracheophyta</taxon>
        <taxon>Spermatophyta</taxon>
        <taxon>Magnoliopsida</taxon>
        <taxon>eudicotyledons</taxon>
        <taxon>Gunneridae</taxon>
        <taxon>Pentapetalae</taxon>
        <taxon>rosids</taxon>
        <taxon>malvids</taxon>
        <taxon>Malvales</taxon>
        <taxon>Malvaceae</taxon>
        <taxon>Malvoideae</taxon>
        <taxon>Gossypium</taxon>
    </lineage>
</organism>
<dbReference type="Proteomes" id="UP001358586">
    <property type="component" value="Chromosome 9"/>
</dbReference>